<name>A0A6A5S2U8_9PLEO</name>
<keyword evidence="1" id="KW-0479">Metal-binding</keyword>
<dbReference type="InterPro" id="IPR022755">
    <property type="entry name" value="Znf_C2H2_jaz"/>
</dbReference>
<keyword evidence="8" id="KW-1185">Reference proteome</keyword>
<evidence type="ECO:0000256" key="5">
    <source>
        <dbReference type="SAM" id="MobiDB-lite"/>
    </source>
</evidence>
<evidence type="ECO:0000256" key="3">
    <source>
        <dbReference type="ARBA" id="ARBA00022833"/>
    </source>
</evidence>
<dbReference type="Pfam" id="PF12171">
    <property type="entry name" value="zf-C2H2_jaz"/>
    <property type="match status" value="1"/>
</dbReference>
<evidence type="ECO:0000256" key="4">
    <source>
        <dbReference type="PROSITE-ProRule" id="PRU00042"/>
    </source>
</evidence>
<feature type="region of interest" description="Disordered" evidence="5">
    <location>
        <begin position="1"/>
        <end position="104"/>
    </location>
</feature>
<reference evidence="7" key="1">
    <citation type="journal article" date="2020" name="Stud. Mycol.">
        <title>101 Dothideomycetes genomes: a test case for predicting lifestyles and emergence of pathogens.</title>
        <authorList>
            <person name="Haridas S."/>
            <person name="Albert R."/>
            <person name="Binder M."/>
            <person name="Bloem J."/>
            <person name="Labutti K."/>
            <person name="Salamov A."/>
            <person name="Andreopoulos B."/>
            <person name="Baker S."/>
            <person name="Barry K."/>
            <person name="Bills G."/>
            <person name="Bluhm B."/>
            <person name="Cannon C."/>
            <person name="Castanera R."/>
            <person name="Culley D."/>
            <person name="Daum C."/>
            <person name="Ezra D."/>
            <person name="Gonzalez J."/>
            <person name="Henrissat B."/>
            <person name="Kuo A."/>
            <person name="Liang C."/>
            <person name="Lipzen A."/>
            <person name="Lutzoni F."/>
            <person name="Magnuson J."/>
            <person name="Mondo S."/>
            <person name="Nolan M."/>
            <person name="Ohm R."/>
            <person name="Pangilinan J."/>
            <person name="Park H.-J."/>
            <person name="Ramirez L."/>
            <person name="Alfaro M."/>
            <person name="Sun H."/>
            <person name="Tritt A."/>
            <person name="Yoshinaga Y."/>
            <person name="Zwiers L.-H."/>
            <person name="Turgeon B."/>
            <person name="Goodwin S."/>
            <person name="Spatafora J."/>
            <person name="Crous P."/>
            <person name="Grigoriev I."/>
        </authorList>
    </citation>
    <scope>NUCLEOTIDE SEQUENCE</scope>
    <source>
        <strain evidence="7">CBS 183.55</strain>
    </source>
</reference>
<feature type="domain" description="C2H2-type" evidence="6">
    <location>
        <begin position="34"/>
        <end position="64"/>
    </location>
</feature>
<protein>
    <recommendedName>
        <fullName evidence="6">C2H2-type domain-containing protein</fullName>
    </recommendedName>
</protein>
<keyword evidence="3" id="KW-0862">Zinc</keyword>
<evidence type="ECO:0000313" key="8">
    <source>
        <dbReference type="Proteomes" id="UP000800082"/>
    </source>
</evidence>
<evidence type="ECO:0000313" key="7">
    <source>
        <dbReference type="EMBL" id="KAF1932806.1"/>
    </source>
</evidence>
<evidence type="ECO:0000259" key="6">
    <source>
        <dbReference type="PROSITE" id="PS50157"/>
    </source>
</evidence>
<dbReference type="Proteomes" id="UP000800082">
    <property type="component" value="Unassembled WGS sequence"/>
</dbReference>
<feature type="domain" description="C2H2-type" evidence="6">
    <location>
        <begin position="173"/>
        <end position="202"/>
    </location>
</feature>
<dbReference type="SUPFAM" id="SSF57667">
    <property type="entry name" value="beta-beta-alpha zinc fingers"/>
    <property type="match status" value="1"/>
</dbReference>
<evidence type="ECO:0000256" key="1">
    <source>
        <dbReference type="ARBA" id="ARBA00022723"/>
    </source>
</evidence>
<dbReference type="InterPro" id="IPR013087">
    <property type="entry name" value="Znf_C2H2_type"/>
</dbReference>
<feature type="compositionally biased region" description="Basic and acidic residues" evidence="5">
    <location>
        <begin position="1"/>
        <end position="11"/>
    </location>
</feature>
<sequence length="236" mass="26891">MADAQHFESHPRPRFTPPKMDPTSFPSKRRKVVGQCPTCQQSFASRHELREHMSDPVTHAPASDSDAISFGELSDYDSLDEASPPKRSPIHEHEPTLDADGFEFSSEEPNLEQDDFEFVDPDASFFPSAHMNADQGSIHTLPDTDAQPSADYTPIETPPRKARQVRGGALGVLYCGTCDKYFGNERVFKRHFMFGVRHGEEPRDMRELYYRVWGSSWKDEVPRKEGRVEEVNDMEL</sequence>
<gene>
    <name evidence="7" type="ORF">M421DRAFT_249821</name>
</gene>
<organism evidence="7 8">
    <name type="scientific">Didymella exigua CBS 183.55</name>
    <dbReference type="NCBI Taxonomy" id="1150837"/>
    <lineage>
        <taxon>Eukaryota</taxon>
        <taxon>Fungi</taxon>
        <taxon>Dikarya</taxon>
        <taxon>Ascomycota</taxon>
        <taxon>Pezizomycotina</taxon>
        <taxon>Dothideomycetes</taxon>
        <taxon>Pleosporomycetidae</taxon>
        <taxon>Pleosporales</taxon>
        <taxon>Pleosporineae</taxon>
        <taxon>Didymellaceae</taxon>
        <taxon>Didymella</taxon>
    </lineage>
</organism>
<dbReference type="AlphaFoldDB" id="A0A6A5S2U8"/>
<keyword evidence="2 4" id="KW-0863">Zinc-finger</keyword>
<proteinExistence type="predicted"/>
<dbReference type="RefSeq" id="XP_033453054.1">
    <property type="nucleotide sequence ID" value="XM_033588595.1"/>
</dbReference>
<evidence type="ECO:0000256" key="2">
    <source>
        <dbReference type="ARBA" id="ARBA00022771"/>
    </source>
</evidence>
<accession>A0A6A5S2U8</accession>
<dbReference type="PROSITE" id="PS50157">
    <property type="entry name" value="ZINC_FINGER_C2H2_2"/>
    <property type="match status" value="2"/>
</dbReference>
<dbReference type="EMBL" id="ML978958">
    <property type="protein sequence ID" value="KAF1932806.1"/>
    <property type="molecule type" value="Genomic_DNA"/>
</dbReference>
<feature type="compositionally biased region" description="Basic and acidic residues" evidence="5">
    <location>
        <begin position="45"/>
        <end position="54"/>
    </location>
</feature>
<dbReference type="Pfam" id="PF00096">
    <property type="entry name" value="zf-C2H2"/>
    <property type="match status" value="1"/>
</dbReference>
<dbReference type="GeneID" id="54346242"/>
<dbReference type="InterPro" id="IPR036236">
    <property type="entry name" value="Znf_C2H2_sf"/>
</dbReference>
<dbReference type="SMART" id="SM00355">
    <property type="entry name" value="ZnF_C2H2"/>
    <property type="match status" value="2"/>
</dbReference>
<dbReference type="GO" id="GO:0008270">
    <property type="term" value="F:zinc ion binding"/>
    <property type="evidence" value="ECO:0007669"/>
    <property type="project" value="UniProtKB-KW"/>
</dbReference>
<dbReference type="OrthoDB" id="3733992at2759"/>